<dbReference type="NCBIfam" id="NF006771">
    <property type="entry name" value="PRK09290.1-5"/>
    <property type="match status" value="1"/>
</dbReference>
<dbReference type="Gene3D" id="3.40.630.10">
    <property type="entry name" value="Zn peptidases"/>
    <property type="match status" value="1"/>
</dbReference>
<feature type="binding site" evidence="7">
    <location>
        <position position="125"/>
    </location>
    <ligand>
        <name>Zn(2+)</name>
        <dbReference type="ChEBI" id="CHEBI:29105"/>
        <label>2</label>
    </ligand>
</feature>
<evidence type="ECO:0000256" key="7">
    <source>
        <dbReference type="PIRSR" id="PIRSR001235-1"/>
    </source>
</evidence>
<feature type="binding site" evidence="7">
    <location>
        <position position="189"/>
    </location>
    <ligand>
        <name>Zn(2+)</name>
        <dbReference type="ChEBI" id="CHEBI:29105"/>
        <label>1</label>
    </ligand>
</feature>
<dbReference type="AlphaFoldDB" id="A0A9D2KPG2"/>
<evidence type="ECO:0000256" key="1">
    <source>
        <dbReference type="ARBA" id="ARBA00001936"/>
    </source>
</evidence>
<comment type="subunit">
    <text evidence="3">Homodimer.</text>
</comment>
<dbReference type="Gene3D" id="3.30.70.360">
    <property type="match status" value="1"/>
</dbReference>
<dbReference type="Proteomes" id="UP000823900">
    <property type="component" value="Unassembled WGS sequence"/>
</dbReference>
<dbReference type="GO" id="GO:0046872">
    <property type="term" value="F:metal ion binding"/>
    <property type="evidence" value="ECO:0007669"/>
    <property type="project" value="UniProtKB-KW"/>
</dbReference>
<name>A0A9D2KPG2_9FIRM</name>
<accession>A0A9D2KPG2</accession>
<reference evidence="10" key="2">
    <citation type="submission" date="2021-04" db="EMBL/GenBank/DDBJ databases">
        <authorList>
            <person name="Gilroy R."/>
        </authorList>
    </citation>
    <scope>NUCLEOTIDE SEQUENCE</scope>
    <source>
        <strain evidence="10">CHK178-16964</strain>
    </source>
</reference>
<dbReference type="InterPro" id="IPR010158">
    <property type="entry name" value="Amidase_Cbmase"/>
</dbReference>
<dbReference type="EMBL" id="DWZA01000109">
    <property type="protein sequence ID" value="HJA72578.1"/>
    <property type="molecule type" value="Genomic_DNA"/>
</dbReference>
<dbReference type="NCBIfam" id="TIGR01879">
    <property type="entry name" value="hydantase"/>
    <property type="match status" value="1"/>
</dbReference>
<feature type="domain" description="Peptidase M20 dimerisation" evidence="9">
    <location>
        <begin position="214"/>
        <end position="308"/>
    </location>
</feature>
<dbReference type="Pfam" id="PF01546">
    <property type="entry name" value="Peptidase_M20"/>
    <property type="match status" value="1"/>
</dbReference>
<dbReference type="GO" id="GO:0016813">
    <property type="term" value="F:hydrolase activity, acting on carbon-nitrogen (but not peptide) bonds, in linear amidines"/>
    <property type="evidence" value="ECO:0007669"/>
    <property type="project" value="InterPro"/>
</dbReference>
<dbReference type="PANTHER" id="PTHR32494">
    <property type="entry name" value="ALLANTOATE DEIMINASE-RELATED"/>
    <property type="match status" value="1"/>
</dbReference>
<keyword evidence="6" id="KW-0464">Manganese</keyword>
<evidence type="ECO:0000313" key="11">
    <source>
        <dbReference type="Proteomes" id="UP000823900"/>
    </source>
</evidence>
<dbReference type="Pfam" id="PF07687">
    <property type="entry name" value="M20_dimer"/>
    <property type="match status" value="1"/>
</dbReference>
<dbReference type="InterPro" id="IPR036264">
    <property type="entry name" value="Bact_exopeptidase_dim_dom"/>
</dbReference>
<comment type="cofactor">
    <cofactor evidence="1">
        <name>Mn(2+)</name>
        <dbReference type="ChEBI" id="CHEBI:29035"/>
    </cofactor>
</comment>
<keyword evidence="4 7" id="KW-0479">Metal-binding</keyword>
<evidence type="ECO:0000256" key="6">
    <source>
        <dbReference type="ARBA" id="ARBA00023211"/>
    </source>
</evidence>
<dbReference type="InterPro" id="IPR011650">
    <property type="entry name" value="Peptidase_M20_dimer"/>
</dbReference>
<evidence type="ECO:0000256" key="4">
    <source>
        <dbReference type="ARBA" id="ARBA00022723"/>
    </source>
</evidence>
<feature type="binding site" evidence="8">
    <location>
        <position position="214"/>
    </location>
    <ligand>
        <name>allantoate</name>
        <dbReference type="ChEBI" id="CHEBI:17536"/>
    </ligand>
</feature>
<feature type="binding site" evidence="8">
    <location>
        <position position="273"/>
    </location>
    <ligand>
        <name>allantoate</name>
        <dbReference type="ChEBI" id="CHEBI:17536"/>
    </ligand>
</feature>
<dbReference type="InterPro" id="IPR002933">
    <property type="entry name" value="Peptidase_M20"/>
</dbReference>
<evidence type="ECO:0000256" key="5">
    <source>
        <dbReference type="ARBA" id="ARBA00022801"/>
    </source>
</evidence>
<evidence type="ECO:0000313" key="10">
    <source>
        <dbReference type="EMBL" id="HJA72578.1"/>
    </source>
</evidence>
<dbReference type="PIRSF" id="PIRSF001235">
    <property type="entry name" value="Amidase_carbamoylase"/>
    <property type="match status" value="1"/>
</dbReference>
<evidence type="ECO:0000259" key="9">
    <source>
        <dbReference type="Pfam" id="PF07687"/>
    </source>
</evidence>
<dbReference type="SUPFAM" id="SSF55031">
    <property type="entry name" value="Bacterial exopeptidase dimerisation domain"/>
    <property type="match status" value="1"/>
</dbReference>
<evidence type="ECO:0000256" key="2">
    <source>
        <dbReference type="ARBA" id="ARBA00006153"/>
    </source>
</evidence>
<keyword evidence="5 10" id="KW-0378">Hydrolase</keyword>
<gene>
    <name evidence="10" type="ORF">IAA07_13560</name>
</gene>
<comment type="similarity">
    <text evidence="2">Belongs to the peptidase M20 family.</text>
</comment>
<dbReference type="SUPFAM" id="SSF53187">
    <property type="entry name" value="Zn-dependent exopeptidases"/>
    <property type="match status" value="1"/>
</dbReference>
<dbReference type="CDD" id="cd03884">
    <property type="entry name" value="M20_bAS"/>
    <property type="match status" value="1"/>
</dbReference>
<feature type="binding site" evidence="7">
    <location>
        <position position="90"/>
    </location>
    <ligand>
        <name>Zn(2+)</name>
        <dbReference type="ChEBI" id="CHEBI:29105"/>
        <label>2</label>
    </ligand>
</feature>
<feature type="binding site" evidence="8">
    <location>
        <position position="286"/>
    </location>
    <ligand>
        <name>allantoate</name>
        <dbReference type="ChEBI" id="CHEBI:17536"/>
    </ligand>
</feature>
<comment type="caution">
    <text evidence="10">The sequence shown here is derived from an EMBL/GenBank/DDBJ whole genome shotgun (WGS) entry which is preliminary data.</text>
</comment>
<evidence type="ECO:0000256" key="3">
    <source>
        <dbReference type="ARBA" id="ARBA00011738"/>
    </source>
</evidence>
<reference evidence="10" key="1">
    <citation type="journal article" date="2021" name="PeerJ">
        <title>Extensive microbial diversity within the chicken gut microbiome revealed by metagenomics and culture.</title>
        <authorList>
            <person name="Gilroy R."/>
            <person name="Ravi A."/>
            <person name="Getino M."/>
            <person name="Pursley I."/>
            <person name="Horton D.L."/>
            <person name="Alikhan N.F."/>
            <person name="Baker D."/>
            <person name="Gharbi K."/>
            <person name="Hall N."/>
            <person name="Watson M."/>
            <person name="Adriaenssens E.M."/>
            <person name="Foster-Nyarko E."/>
            <person name="Jarju S."/>
            <person name="Secka A."/>
            <person name="Antonio M."/>
            <person name="Oren A."/>
            <person name="Chaudhuri R.R."/>
            <person name="La Ragione R."/>
            <person name="Hildebrand F."/>
            <person name="Pallen M.J."/>
        </authorList>
    </citation>
    <scope>NUCLEOTIDE SEQUENCE</scope>
    <source>
        <strain evidence="10">CHK178-16964</strain>
    </source>
</reference>
<evidence type="ECO:0000256" key="8">
    <source>
        <dbReference type="PIRSR" id="PIRSR001235-2"/>
    </source>
</evidence>
<protein>
    <submittedName>
        <fullName evidence="10">Zn-dependent hydrolase</fullName>
    </submittedName>
</protein>
<feature type="binding site" evidence="7">
    <location>
        <position position="79"/>
    </location>
    <ligand>
        <name>Zn(2+)</name>
        <dbReference type="ChEBI" id="CHEBI:29105"/>
        <label>1</label>
    </ligand>
</feature>
<dbReference type="PANTHER" id="PTHR32494:SF19">
    <property type="entry name" value="ALLANTOATE DEIMINASE-RELATED"/>
    <property type="match status" value="1"/>
</dbReference>
<proteinExistence type="inferred from homology"/>
<organism evidence="10 11">
    <name type="scientific">Candidatus Lachnoclostridium stercoravium</name>
    <dbReference type="NCBI Taxonomy" id="2838633"/>
    <lineage>
        <taxon>Bacteria</taxon>
        <taxon>Bacillati</taxon>
        <taxon>Bacillota</taxon>
        <taxon>Clostridia</taxon>
        <taxon>Lachnospirales</taxon>
        <taxon>Lachnospiraceae</taxon>
    </lineage>
</organism>
<sequence>MAVNKERIFNRLTELGKIGKKEDGIYCLALSKEENEAHALVRKYMEEAGLKVRVDAAGNLIGRKEGKDPQSSVVMTGSHIDTVYGGGIFDGRLGVIGGIEALQAMNEEGIETLHPIEVIAYRDEEGTRFVGSYSGAAHMVGKPPEGIMEHVDKDGISVTEALRECGIDPDHVTDAALPEGYAKAHLELHIEQGAVLESKGLSVGIVTGICAQIRGEYVIKGQSAHAGTTPLPLRKDALCAASEVILAIEDETKKSEGCVATVGRIVAEPGGVNVVPGTAKFSIDIRHQIPEVRDQLLKRINERVEEICSRRKVTWELNVLSRETTEKPCDPRIQKVIEEACMKEGYPVYKMPSGAGHDSGALIPFCPSGMIFIRSKDGLSHNGNEYSSPEDCEAGVKVLYDSLYQLAEEK</sequence>
<keyword evidence="7" id="KW-0862">Zinc</keyword>
<feature type="binding site" evidence="7">
    <location>
        <position position="90"/>
    </location>
    <ligand>
        <name>Zn(2+)</name>
        <dbReference type="ChEBI" id="CHEBI:29105"/>
        <label>1</label>
    </ligand>
</feature>
<comment type="cofactor">
    <cofactor evidence="7">
        <name>Zn(2+)</name>
        <dbReference type="ChEBI" id="CHEBI:29105"/>
    </cofactor>
    <text evidence="7">Binds 2 Zn(2+) ions per subunit.</text>
</comment>
<feature type="binding site" evidence="7">
    <location>
        <position position="381"/>
    </location>
    <ligand>
        <name>Zn(2+)</name>
        <dbReference type="ChEBI" id="CHEBI:29105"/>
        <label>2</label>
    </ligand>
</feature>